<protein>
    <submittedName>
        <fullName evidence="1">Uncharacterized protein</fullName>
    </submittedName>
</protein>
<organism evidence="1 2">
    <name type="scientific">Candidatus Schekmanbacteria bacterium RBG_16_38_10</name>
    <dbReference type="NCBI Taxonomy" id="1817879"/>
    <lineage>
        <taxon>Bacteria</taxon>
        <taxon>Candidatus Schekmaniibacteriota</taxon>
    </lineage>
</organism>
<dbReference type="AlphaFoldDB" id="A0A1F7S1I0"/>
<sequence>MIRTISPQQKTEFKPYHKGKLGVPTKLTPELTERILTSIRMGNYVDVAAIGAGIPRDRIKEWLFKGAKGHRTYKQFTLDISQAIAESEERDLSLIDMAAMQGFWQAAAWKLERKFPNRWG</sequence>
<proteinExistence type="predicted"/>
<evidence type="ECO:0000313" key="1">
    <source>
        <dbReference type="EMBL" id="OGL47666.1"/>
    </source>
</evidence>
<reference evidence="1 2" key="1">
    <citation type="journal article" date="2016" name="Nat. Commun.">
        <title>Thousands of microbial genomes shed light on interconnected biogeochemical processes in an aquifer system.</title>
        <authorList>
            <person name="Anantharaman K."/>
            <person name="Brown C.T."/>
            <person name="Hug L.A."/>
            <person name="Sharon I."/>
            <person name="Castelle C.J."/>
            <person name="Probst A.J."/>
            <person name="Thomas B.C."/>
            <person name="Singh A."/>
            <person name="Wilkins M.J."/>
            <person name="Karaoz U."/>
            <person name="Brodie E.L."/>
            <person name="Williams K.H."/>
            <person name="Hubbard S.S."/>
            <person name="Banfield J.F."/>
        </authorList>
    </citation>
    <scope>NUCLEOTIDE SEQUENCE [LARGE SCALE GENOMIC DNA]</scope>
</reference>
<comment type="caution">
    <text evidence="1">The sequence shown here is derived from an EMBL/GenBank/DDBJ whole genome shotgun (WGS) entry which is preliminary data.</text>
</comment>
<feature type="non-terminal residue" evidence="1">
    <location>
        <position position="120"/>
    </location>
</feature>
<evidence type="ECO:0000313" key="2">
    <source>
        <dbReference type="Proteomes" id="UP000178797"/>
    </source>
</evidence>
<dbReference type="Proteomes" id="UP000178797">
    <property type="component" value="Unassembled WGS sequence"/>
</dbReference>
<accession>A0A1F7S1I0</accession>
<gene>
    <name evidence="1" type="ORF">A2W05_11250</name>
</gene>
<name>A0A1F7S1I0_9BACT</name>
<dbReference type="EMBL" id="MGDE01000024">
    <property type="protein sequence ID" value="OGL47666.1"/>
    <property type="molecule type" value="Genomic_DNA"/>
</dbReference>